<dbReference type="PhylomeDB" id="A0A060T3X4"/>
<reference evidence="18" key="2">
    <citation type="submission" date="2014-06" db="EMBL/GenBank/DDBJ databases">
        <title>The complete genome of Blastobotrys (Arxula) adeninivorans LS3 - a yeast of biotechnological interest.</title>
        <authorList>
            <person name="Kunze G."/>
            <person name="Gaillardin C."/>
            <person name="Czernicka M."/>
            <person name="Durrens P."/>
            <person name="Martin T."/>
            <person name="Boer E."/>
            <person name="Gabaldon T."/>
            <person name="Cruz J."/>
            <person name="Talla E."/>
            <person name="Marck C."/>
            <person name="Goffeau A."/>
            <person name="Barbe V."/>
            <person name="Baret P."/>
            <person name="Baronian K."/>
            <person name="Beier S."/>
            <person name="Bleykasten C."/>
            <person name="Bode R."/>
            <person name="Casaregola S."/>
            <person name="Despons L."/>
            <person name="Fairhead C."/>
            <person name="Giersberg M."/>
            <person name="Gierski P."/>
            <person name="Hahnel U."/>
            <person name="Hartmann A."/>
            <person name="Jankowska D."/>
            <person name="Jubin C."/>
            <person name="Jung P."/>
            <person name="Lafontaine I."/>
            <person name="Leh-Louis V."/>
            <person name="Lemaire M."/>
            <person name="Marcet-Houben M."/>
            <person name="Mascher M."/>
            <person name="Morel G."/>
            <person name="Richard G.-F."/>
            <person name="Riechen J."/>
            <person name="Sacerdot C."/>
            <person name="Sarkar A."/>
            <person name="Savel G."/>
            <person name="Schacherer J."/>
            <person name="Sherman D."/>
            <person name="Straub M.-L."/>
            <person name="Stein N."/>
            <person name="Thierry A."/>
            <person name="Trautwein-Schult A."/>
            <person name="Westhof E."/>
            <person name="Worch S."/>
            <person name="Dujon B."/>
            <person name="Souciet J.-L."/>
            <person name="Wincker P."/>
            <person name="Scholz U."/>
            <person name="Neuveglise N."/>
        </authorList>
    </citation>
    <scope>NUCLEOTIDE SEQUENCE</scope>
    <source>
        <strain evidence="18">LS3</strain>
    </source>
</reference>
<dbReference type="InterPro" id="IPR003593">
    <property type="entry name" value="AAA+_ATPase"/>
</dbReference>
<dbReference type="Pfam" id="PF19055">
    <property type="entry name" value="ABC2_membrane_7"/>
    <property type="match status" value="1"/>
</dbReference>
<dbReference type="PROSITE" id="PS00211">
    <property type="entry name" value="ABC_TRANSPORTER_1"/>
    <property type="match status" value="1"/>
</dbReference>
<evidence type="ECO:0000256" key="2">
    <source>
        <dbReference type="ARBA" id="ARBA00005814"/>
    </source>
</evidence>
<name>A0A060T3X4_BLAAD</name>
<feature type="transmembrane region" description="Helical" evidence="14">
    <location>
        <begin position="869"/>
        <end position="892"/>
    </location>
</feature>
<evidence type="ECO:0000256" key="3">
    <source>
        <dbReference type="ARBA" id="ARBA00022448"/>
    </source>
</evidence>
<keyword evidence="9 14" id="KW-1133">Transmembrane helix</keyword>
<dbReference type="GO" id="GO:0016887">
    <property type="term" value="F:ATP hydrolysis activity"/>
    <property type="evidence" value="ECO:0007669"/>
    <property type="project" value="InterPro"/>
</dbReference>
<dbReference type="PANTHER" id="PTHR48041:SF2">
    <property type="entry name" value="ATP-DEPENDENT PERMEASE-RELATED"/>
    <property type="match status" value="1"/>
</dbReference>
<keyword evidence="10 14" id="KW-0472">Membrane</keyword>
<evidence type="ECO:0000256" key="12">
    <source>
        <dbReference type="PROSITE-ProRule" id="PRU00076"/>
    </source>
</evidence>
<keyword evidence="4 14" id="KW-0812">Transmembrane</keyword>
<evidence type="ECO:0000256" key="8">
    <source>
        <dbReference type="ARBA" id="ARBA00022840"/>
    </source>
</evidence>
<dbReference type="FunFam" id="3.40.50.300:FF:000702">
    <property type="entry name" value="ABC transporter (Adp1)"/>
    <property type="match status" value="1"/>
</dbReference>
<dbReference type="PROSITE" id="PS50893">
    <property type="entry name" value="ABC_TRANSPORTER_2"/>
    <property type="match status" value="1"/>
</dbReference>
<feature type="compositionally biased region" description="Low complexity" evidence="13">
    <location>
        <begin position="605"/>
        <end position="619"/>
    </location>
</feature>
<feature type="region of interest" description="Disordered" evidence="13">
    <location>
        <begin position="605"/>
        <end position="632"/>
    </location>
</feature>
<feature type="region of interest" description="Disordered" evidence="13">
    <location>
        <begin position="653"/>
        <end position="681"/>
    </location>
</feature>
<keyword evidence="12" id="KW-1015">Disulfide bond</keyword>
<dbReference type="GO" id="GO:0140359">
    <property type="term" value="F:ABC-type transporter activity"/>
    <property type="evidence" value="ECO:0007669"/>
    <property type="project" value="InterPro"/>
</dbReference>
<dbReference type="InterPro" id="IPR003439">
    <property type="entry name" value="ABC_transporter-like_ATP-bd"/>
</dbReference>
<dbReference type="Pfam" id="PF00005">
    <property type="entry name" value="ABC_tran"/>
    <property type="match status" value="1"/>
</dbReference>
<dbReference type="PROSITE" id="PS50026">
    <property type="entry name" value="EGF_3"/>
    <property type="match status" value="1"/>
</dbReference>
<evidence type="ECO:0000313" key="18">
    <source>
        <dbReference type="EMBL" id="CDP35509.1"/>
    </source>
</evidence>
<evidence type="ECO:0000256" key="13">
    <source>
        <dbReference type="SAM" id="MobiDB-lite"/>
    </source>
</evidence>
<feature type="transmembrane region" description="Helical" evidence="14">
    <location>
        <begin position="899"/>
        <end position="919"/>
    </location>
</feature>
<dbReference type="PROSITE" id="PS00022">
    <property type="entry name" value="EGF_1"/>
    <property type="match status" value="1"/>
</dbReference>
<feature type="transmembrane region" description="Helical" evidence="14">
    <location>
        <begin position="791"/>
        <end position="812"/>
    </location>
</feature>
<feature type="transmembrane region" description="Helical" evidence="14">
    <location>
        <begin position="985"/>
        <end position="1008"/>
    </location>
</feature>
<feature type="disulfide bond" evidence="12">
    <location>
        <begin position="74"/>
        <end position="91"/>
    </location>
</feature>
<reference evidence="18" key="1">
    <citation type="submission" date="2014-02" db="EMBL/GenBank/DDBJ databases">
        <authorList>
            <person name="Genoscope - CEA"/>
        </authorList>
    </citation>
    <scope>NUCLEOTIDE SEQUENCE</scope>
    <source>
        <strain evidence="18">LS3</strain>
    </source>
</reference>
<evidence type="ECO:0000256" key="15">
    <source>
        <dbReference type="SAM" id="SignalP"/>
    </source>
</evidence>
<feature type="compositionally biased region" description="Polar residues" evidence="13">
    <location>
        <begin position="662"/>
        <end position="681"/>
    </location>
</feature>
<gene>
    <name evidence="18" type="ORF">GNLVRS02_ARAD1C37202g</name>
</gene>
<feature type="transmembrane region" description="Helical" evidence="14">
    <location>
        <begin position="756"/>
        <end position="779"/>
    </location>
</feature>
<evidence type="ECO:0000256" key="14">
    <source>
        <dbReference type="SAM" id="Phobius"/>
    </source>
</evidence>
<evidence type="ECO:0000256" key="10">
    <source>
        <dbReference type="ARBA" id="ARBA00023136"/>
    </source>
</evidence>
<dbReference type="AlphaFoldDB" id="A0A060T3X4"/>
<evidence type="ECO:0000256" key="6">
    <source>
        <dbReference type="ARBA" id="ARBA00022741"/>
    </source>
</evidence>
<keyword evidence="5 15" id="KW-0732">Signal</keyword>
<dbReference type="SMART" id="SM00382">
    <property type="entry name" value="AAA"/>
    <property type="match status" value="1"/>
</dbReference>
<dbReference type="InterPro" id="IPR027417">
    <property type="entry name" value="P-loop_NTPase"/>
</dbReference>
<evidence type="ECO:0000256" key="4">
    <source>
        <dbReference type="ARBA" id="ARBA00022692"/>
    </source>
</evidence>
<dbReference type="InterPro" id="IPR013525">
    <property type="entry name" value="ABC2_TM"/>
</dbReference>
<comment type="caution">
    <text evidence="12">Lacks conserved residue(s) required for the propagation of feature annotation.</text>
</comment>
<feature type="transmembrane region" description="Helical" evidence="14">
    <location>
        <begin position="833"/>
        <end position="857"/>
    </location>
</feature>
<feature type="domain" description="ABC transporter" evidence="17">
    <location>
        <begin position="350"/>
        <end position="590"/>
    </location>
</feature>
<feature type="transmembrane region" description="Helical" evidence="14">
    <location>
        <begin position="296"/>
        <end position="319"/>
    </location>
</feature>
<feature type="domain" description="EGF-like" evidence="16">
    <location>
        <begin position="65"/>
        <end position="103"/>
    </location>
</feature>
<keyword evidence="12" id="KW-0245">EGF-like domain</keyword>
<feature type="disulfide bond" evidence="12">
    <location>
        <begin position="93"/>
        <end position="102"/>
    </location>
</feature>
<dbReference type="PANTHER" id="PTHR48041">
    <property type="entry name" value="ABC TRANSPORTER G FAMILY MEMBER 28"/>
    <property type="match status" value="1"/>
</dbReference>
<dbReference type="Gene3D" id="3.40.50.300">
    <property type="entry name" value="P-loop containing nucleotide triphosphate hydrolases"/>
    <property type="match status" value="1"/>
</dbReference>
<feature type="chain" id="PRO_5001593025" evidence="15">
    <location>
        <begin position="20"/>
        <end position="1011"/>
    </location>
</feature>
<dbReference type="InterPro" id="IPR043926">
    <property type="entry name" value="ABCG_dom"/>
</dbReference>
<dbReference type="GO" id="GO:0005789">
    <property type="term" value="C:endoplasmic reticulum membrane"/>
    <property type="evidence" value="ECO:0007669"/>
    <property type="project" value="UniProtKB-SubCell"/>
</dbReference>
<dbReference type="InterPro" id="IPR017871">
    <property type="entry name" value="ABC_transporter-like_CS"/>
</dbReference>
<dbReference type="InterPro" id="IPR000742">
    <property type="entry name" value="EGF"/>
</dbReference>
<keyword evidence="6" id="KW-0547">Nucleotide-binding</keyword>
<organism evidence="18">
    <name type="scientific">Blastobotrys adeninivorans</name>
    <name type="common">Yeast</name>
    <name type="synonym">Arxula adeninivorans</name>
    <dbReference type="NCBI Taxonomy" id="409370"/>
    <lineage>
        <taxon>Eukaryota</taxon>
        <taxon>Fungi</taxon>
        <taxon>Dikarya</taxon>
        <taxon>Ascomycota</taxon>
        <taxon>Saccharomycotina</taxon>
        <taxon>Dipodascomycetes</taxon>
        <taxon>Dipodascales</taxon>
        <taxon>Trichomonascaceae</taxon>
        <taxon>Blastobotrys</taxon>
    </lineage>
</organism>
<comment type="subcellular location">
    <subcellularLocation>
        <location evidence="1">Endoplasmic reticulum membrane</location>
        <topology evidence="1">Multi-pass membrane protein</topology>
    </subcellularLocation>
</comment>
<evidence type="ECO:0000256" key="7">
    <source>
        <dbReference type="ARBA" id="ARBA00022824"/>
    </source>
</evidence>
<protein>
    <submittedName>
        <fullName evidence="18">ARAD1C37202p</fullName>
    </submittedName>
</protein>
<accession>A0A060T3X4</accession>
<evidence type="ECO:0000259" key="17">
    <source>
        <dbReference type="PROSITE" id="PS50893"/>
    </source>
</evidence>
<evidence type="ECO:0000256" key="11">
    <source>
        <dbReference type="ARBA" id="ARBA00023180"/>
    </source>
</evidence>
<dbReference type="EMBL" id="HG937693">
    <property type="protein sequence ID" value="CDP35509.1"/>
    <property type="molecule type" value="Genomic_DNA"/>
</dbReference>
<dbReference type="GO" id="GO:0005524">
    <property type="term" value="F:ATP binding"/>
    <property type="evidence" value="ECO:0007669"/>
    <property type="project" value="UniProtKB-KW"/>
</dbReference>
<keyword evidence="11" id="KW-0325">Glycoprotein</keyword>
<evidence type="ECO:0000256" key="9">
    <source>
        <dbReference type="ARBA" id="ARBA00022989"/>
    </source>
</evidence>
<keyword evidence="3" id="KW-0813">Transport</keyword>
<evidence type="ECO:0000256" key="1">
    <source>
        <dbReference type="ARBA" id="ARBA00004477"/>
    </source>
</evidence>
<feature type="signal peptide" evidence="15">
    <location>
        <begin position="1"/>
        <end position="19"/>
    </location>
</feature>
<evidence type="ECO:0000256" key="5">
    <source>
        <dbReference type="ARBA" id="ARBA00022729"/>
    </source>
</evidence>
<keyword evidence="7" id="KW-0256">Endoplasmic reticulum</keyword>
<sequence>MVSIRLVGLAVLSVTGVLATASPLESDRPDECPPCFNCMLPAFSCKQFATCNEFNGRCECPDGFGGDDCSEPVCGGLSDGPNRPIRQGDECQCKDGWGGINCNMCQENDACDAFMPGGEAGTCYKGGILVNKNHQMCDVTNRKIVDILKGKKPQVTFSCNRTEAECNFQFWVDQRESFFCGLHDCEFETDFLSDKNVTRYSCPKIDCACVPGRMLCGEKGSIDISDFLTETIRGPGYFECDSKDDNCKFSEPSMNDLIKNVFGDSYITLTCDASECLHYTELPGYHEPVKRVNRAFVLSTSAIALAILILGGLGVNYLIHASQEKKVNRIALPSDDDRTKLMMSHKPTSLQFENVSYVDNGRQILSSAFGTVESGQVMAILGGSGAGKTTLLDILARKKKRGQATGDIYVNGKQYSSKQYKRVIGFVDQEDYLMPTLTVYETIVTSALLRLPKTMSDDAKRLRALETMNELGILDIKDQIIGDESNRGISGGEKRRVAIACELVTSPSILFLDEPTSGLDAYNAHNVIESLVNLARNFDRTVVVTIHQPRSNIFSLFDKVILLAQGKVVYSGAQIRAAEHFSELGYTCPPSYNLADYLIDLTMKSSDSSGESTEGTSLLEHAQEDEEDLHNPLARAGTDIDVTREWRHYASHRDEDRRMLRQRNTGGDSNGARASSRSNGATAKVEELVEMFNGSTAFAEVKDEIQRATTNAAAATSSSDDDDEGQELRGYETVGLVRQFTILSNRTFKNLYRNPMLLLTHYVIAIILGIFCGVLYFNISNDISGFQNRLGLFFFLLALFGFSTLTTLNLFAQERIVFVRERANGYYRPIAYYCAKVMFDIIPLRVFPPIILGMIIYPLAGLSTDNNAFWKFLLILTLFNLTAASICLVIGIVIQDSGVANLVGSLVMLFSLLFAGLFLNPDSMPPGTKWFEYASIFHYAYEALAVNEVRYLTLTERKFGLSIEVPGATILSTFGFDVGALWADVWGLVIFFLVFITWGYVAMHYVLIERR</sequence>
<dbReference type="SUPFAM" id="SSF52540">
    <property type="entry name" value="P-loop containing nucleoside triphosphate hydrolases"/>
    <property type="match status" value="1"/>
</dbReference>
<dbReference type="InterPro" id="IPR002049">
    <property type="entry name" value="LE_dom"/>
</dbReference>
<evidence type="ECO:0000259" key="16">
    <source>
        <dbReference type="PROSITE" id="PS50026"/>
    </source>
</evidence>
<dbReference type="CDD" id="cd00055">
    <property type="entry name" value="EGF_Lam"/>
    <property type="match status" value="1"/>
</dbReference>
<proteinExistence type="inferred from homology"/>
<keyword evidence="8" id="KW-0067">ATP-binding</keyword>
<comment type="similarity">
    <text evidence="2">Belongs to the ABC transporter superfamily. ABCG family. Eye pigment precursor importer (TC 3.A.1.204) subfamily.</text>
</comment>
<dbReference type="InterPro" id="IPR050352">
    <property type="entry name" value="ABCG_transporters"/>
</dbReference>
<dbReference type="Pfam" id="PF01061">
    <property type="entry name" value="ABC2_membrane"/>
    <property type="match status" value="1"/>
</dbReference>